<dbReference type="GeneTree" id="ENSGT00390000009693"/>
<keyword evidence="4" id="KW-0963">Cytoplasm</keyword>
<dbReference type="OMA" id="NHICLAG"/>
<proteinExistence type="evidence at transcript level"/>
<evidence type="ECO:0000256" key="13">
    <source>
        <dbReference type="ARBA" id="ARBA00039185"/>
    </source>
</evidence>
<protein>
    <recommendedName>
        <fullName evidence="13">Securin</fullName>
    </recommendedName>
</protein>
<keyword evidence="16" id="KW-1185">Reference proteome</keyword>
<evidence type="ECO:0000256" key="11">
    <source>
        <dbReference type="ARBA" id="ARBA00023242"/>
    </source>
</evidence>
<evidence type="ECO:0000256" key="3">
    <source>
        <dbReference type="ARBA" id="ARBA00009264"/>
    </source>
</evidence>
<evidence type="ECO:0000256" key="4">
    <source>
        <dbReference type="ARBA" id="ARBA00022490"/>
    </source>
</evidence>
<evidence type="ECO:0000313" key="16">
    <source>
        <dbReference type="Proteomes" id="UP000314986"/>
    </source>
</evidence>
<evidence type="ECO:0000256" key="5">
    <source>
        <dbReference type="ARBA" id="ARBA00022618"/>
    </source>
</evidence>
<comment type="subcellular location">
    <subcellularLocation>
        <location evidence="2">Cytoplasm</location>
    </subcellularLocation>
    <subcellularLocation>
        <location evidence="1">Nucleus</location>
    </subcellularLocation>
</comment>
<reference evidence="16" key="1">
    <citation type="journal article" date="2006" name="Science">
        <title>Ancient noncoding elements conserved in the human genome.</title>
        <authorList>
            <person name="Venkatesh B."/>
            <person name="Kirkness E.F."/>
            <person name="Loh Y.H."/>
            <person name="Halpern A.L."/>
            <person name="Lee A.P."/>
            <person name="Johnson J."/>
            <person name="Dandona N."/>
            <person name="Viswanathan L.D."/>
            <person name="Tay A."/>
            <person name="Venter J.C."/>
            <person name="Strausberg R.L."/>
            <person name="Brenner S."/>
        </authorList>
    </citation>
    <scope>NUCLEOTIDE SEQUENCE [LARGE SCALE GENOMIC DNA]</scope>
</reference>
<evidence type="ECO:0000256" key="1">
    <source>
        <dbReference type="ARBA" id="ARBA00004123"/>
    </source>
</evidence>
<reference evidence="16" key="2">
    <citation type="journal article" date="2007" name="PLoS Biol.">
        <title>Survey sequencing and comparative analysis of the elephant shark (Callorhinchus milii) genome.</title>
        <authorList>
            <person name="Venkatesh B."/>
            <person name="Kirkness E.F."/>
            <person name="Loh Y.H."/>
            <person name="Halpern A.L."/>
            <person name="Lee A.P."/>
            <person name="Johnson J."/>
            <person name="Dandona N."/>
            <person name="Viswanathan L.D."/>
            <person name="Tay A."/>
            <person name="Venter J.C."/>
            <person name="Strausberg R.L."/>
            <person name="Brenner S."/>
        </authorList>
    </citation>
    <scope>NUCLEOTIDE SEQUENCE [LARGE SCALE GENOMIC DNA]</scope>
</reference>
<dbReference type="RefSeq" id="XP_007904826.1">
    <property type="nucleotide sequence ID" value="XM_007906635.2"/>
</dbReference>
<keyword evidence="12" id="KW-0131">Cell cycle</keyword>
<dbReference type="PANTHER" id="PTHR10418">
    <property type="entry name" value="SECURIN-3"/>
    <property type="match status" value="1"/>
</dbReference>
<evidence type="ECO:0000256" key="9">
    <source>
        <dbReference type="ARBA" id="ARBA00022843"/>
    </source>
</evidence>
<evidence type="ECO:0000256" key="8">
    <source>
        <dbReference type="ARBA" id="ARBA00022829"/>
    </source>
</evidence>
<accession>V9L6A9</accession>
<dbReference type="GO" id="GO:0051276">
    <property type="term" value="P:chromosome organization"/>
    <property type="evidence" value="ECO:0007669"/>
    <property type="project" value="InterPro"/>
</dbReference>
<dbReference type="AlphaFoldDB" id="V9L6A9"/>
<dbReference type="OrthoDB" id="9905975at2759"/>
<keyword evidence="5" id="KW-0132">Cell division</keyword>
<evidence type="ECO:0000256" key="6">
    <source>
        <dbReference type="ARBA" id="ARBA00022737"/>
    </source>
</evidence>
<gene>
    <name evidence="15" type="primary">pttg1</name>
</gene>
<dbReference type="GeneID" id="103187229"/>
<dbReference type="Pfam" id="PF04856">
    <property type="entry name" value="Securin"/>
    <property type="match status" value="1"/>
</dbReference>
<dbReference type="EMBL" id="JW874713">
    <property type="protein sequence ID" value="AFP07230.1"/>
    <property type="molecule type" value="mRNA"/>
</dbReference>
<dbReference type="Proteomes" id="UP000314986">
    <property type="component" value="Unassembled WGS sequence"/>
</dbReference>
<evidence type="ECO:0000256" key="2">
    <source>
        <dbReference type="ARBA" id="ARBA00004496"/>
    </source>
</evidence>
<keyword evidence="8" id="KW-0159">Chromosome partition</keyword>
<dbReference type="STRING" id="7868.ENSCMIP00000028123"/>
<keyword evidence="11" id="KW-0539">Nucleus</keyword>
<organism evidence="14">
    <name type="scientific">Callorhinchus milii</name>
    <name type="common">Ghost shark</name>
    <dbReference type="NCBI Taxonomy" id="7868"/>
    <lineage>
        <taxon>Eukaryota</taxon>
        <taxon>Metazoa</taxon>
        <taxon>Chordata</taxon>
        <taxon>Craniata</taxon>
        <taxon>Vertebrata</taxon>
        <taxon>Chondrichthyes</taxon>
        <taxon>Holocephali</taxon>
        <taxon>Chimaeriformes</taxon>
        <taxon>Callorhinchidae</taxon>
        <taxon>Callorhinchus</taxon>
    </lineage>
</organism>
<dbReference type="GO" id="GO:0045143">
    <property type="term" value="P:homologous chromosome segregation"/>
    <property type="evidence" value="ECO:0007669"/>
    <property type="project" value="TreeGrafter"/>
</dbReference>
<evidence type="ECO:0000256" key="7">
    <source>
        <dbReference type="ARBA" id="ARBA00022776"/>
    </source>
</evidence>
<dbReference type="GO" id="GO:0005737">
    <property type="term" value="C:cytoplasm"/>
    <property type="evidence" value="ECO:0007669"/>
    <property type="project" value="UniProtKB-SubCell"/>
</dbReference>
<reference evidence="15" key="4">
    <citation type="submission" date="2025-05" db="UniProtKB">
        <authorList>
            <consortium name="Ensembl"/>
        </authorList>
    </citation>
    <scope>IDENTIFICATION</scope>
</reference>
<name>V9L6A9_CALMI</name>
<dbReference type="GO" id="GO:0051301">
    <property type="term" value="P:cell division"/>
    <property type="evidence" value="ECO:0007669"/>
    <property type="project" value="UniProtKB-KW"/>
</dbReference>
<comment type="similarity">
    <text evidence="3">Belongs to the securin family.</text>
</comment>
<keyword evidence="9" id="KW-0832">Ubl conjugation</keyword>
<keyword evidence="7" id="KW-0498">Mitosis</keyword>
<evidence type="ECO:0000313" key="14">
    <source>
        <dbReference type="EMBL" id="AFP07230.1"/>
    </source>
</evidence>
<evidence type="ECO:0000256" key="12">
    <source>
        <dbReference type="ARBA" id="ARBA00023306"/>
    </source>
</evidence>
<dbReference type="KEGG" id="cmk:103187229"/>
<dbReference type="GO" id="GO:0017124">
    <property type="term" value="F:SH3 domain binding"/>
    <property type="evidence" value="ECO:0007669"/>
    <property type="project" value="UniProtKB-KW"/>
</dbReference>
<dbReference type="PANTHER" id="PTHR10418:SF2">
    <property type="entry name" value="SECURIN"/>
    <property type="match status" value="1"/>
</dbReference>
<dbReference type="GO" id="GO:0005634">
    <property type="term" value="C:nucleus"/>
    <property type="evidence" value="ECO:0007669"/>
    <property type="project" value="UniProtKB-SubCell"/>
</dbReference>
<keyword evidence="6" id="KW-0677">Repeat</keyword>
<reference evidence="14 16" key="3">
    <citation type="journal article" date="2014" name="Nature">
        <title>Elephant shark genome provides unique insights into gnathostome evolution.</title>
        <authorList>
            <consortium name="International Elephant Shark Genome Sequencing Consortium"/>
            <person name="Venkatesh B."/>
            <person name="Lee A.P."/>
            <person name="Ravi V."/>
            <person name="Maurya A.K."/>
            <person name="Lian M.M."/>
            <person name="Swann J.B."/>
            <person name="Ohta Y."/>
            <person name="Flajnik M.F."/>
            <person name="Sutoh Y."/>
            <person name="Kasahara M."/>
            <person name="Hoon S."/>
            <person name="Gangu V."/>
            <person name="Roy S.W."/>
            <person name="Irimia M."/>
            <person name="Korzh V."/>
            <person name="Kondrychyn I."/>
            <person name="Lim Z.W."/>
            <person name="Tay B.H."/>
            <person name="Tohari S."/>
            <person name="Kong K.W."/>
            <person name="Ho S."/>
            <person name="Lorente-Galdos B."/>
            <person name="Quilez J."/>
            <person name="Marques-Bonet T."/>
            <person name="Raney B.J."/>
            <person name="Ingham P.W."/>
            <person name="Tay A."/>
            <person name="Hillier L.W."/>
            <person name="Minx P."/>
            <person name="Boehm T."/>
            <person name="Wilson R.K."/>
            <person name="Brenner S."/>
            <person name="Warren W.C."/>
        </authorList>
    </citation>
    <scope>NUCLEOTIDE SEQUENCE</scope>
    <source>
        <tissue evidence="14">Testis</tissue>
    </source>
</reference>
<dbReference type="InterPro" id="IPR006940">
    <property type="entry name" value="Securin_separation_inhibitor"/>
</dbReference>
<keyword evidence="10" id="KW-0729">SH3-binding</keyword>
<sequence>MAVRIFVEKENDLLSTHKISRPKLLTSSSPIFSERSVPQTPQPNKVLNATPGLKQSARKALGDLNCPVRVSTKANASQKNKTIHKEKNNSSILKAAKPTEMVISDVSHIPIEMSEDYPEMEIFIPYNPLEFENVNVPEEHQLDSACLAGLPLSLLEKEGELINNLLNKITSPMEWPSLPQEFNFLDWDMNPDLSNGLTVELPSMDFEF</sequence>
<evidence type="ECO:0000256" key="10">
    <source>
        <dbReference type="ARBA" id="ARBA00023036"/>
    </source>
</evidence>
<evidence type="ECO:0000313" key="15">
    <source>
        <dbReference type="Ensembl" id="ENSCMIP00000028123.1"/>
    </source>
</evidence>
<dbReference type="Ensembl" id="ENSCMIT00000028569.1">
    <property type="protein sequence ID" value="ENSCMIP00000028123.1"/>
    <property type="gene ID" value="ENSCMIG00000012233.1"/>
</dbReference>